<evidence type="ECO:0000256" key="1">
    <source>
        <dbReference type="ARBA" id="ARBA00001933"/>
    </source>
</evidence>
<evidence type="ECO:0000256" key="3">
    <source>
        <dbReference type="ARBA" id="ARBA00022576"/>
    </source>
</evidence>
<dbReference type="InterPro" id="IPR015421">
    <property type="entry name" value="PyrdxlP-dep_Trfase_major"/>
</dbReference>
<dbReference type="PIRSF" id="PIRSF000521">
    <property type="entry name" value="Transaminase_4ab_Lys_Orn"/>
    <property type="match status" value="1"/>
</dbReference>
<dbReference type="InterPro" id="IPR015422">
    <property type="entry name" value="PyrdxlP-dep_Trfase_small"/>
</dbReference>
<evidence type="ECO:0000256" key="7">
    <source>
        <dbReference type="ARBA" id="ARBA00029440"/>
    </source>
</evidence>
<dbReference type="Gene3D" id="3.90.1150.10">
    <property type="entry name" value="Aspartate Aminotransferase, domain 1"/>
    <property type="match status" value="1"/>
</dbReference>
<dbReference type="GO" id="GO:0003992">
    <property type="term" value="F:N2-acetyl-L-ornithine:2-oxoglutarate 5-aminotransferase activity"/>
    <property type="evidence" value="ECO:0007669"/>
    <property type="project" value="UniProtKB-EC"/>
</dbReference>
<evidence type="ECO:0000256" key="5">
    <source>
        <dbReference type="ARBA" id="ARBA00022679"/>
    </source>
</evidence>
<keyword evidence="6" id="KW-0663">Pyridoxal phosphate</keyword>
<proteinExistence type="inferred from homology"/>
<evidence type="ECO:0000256" key="6">
    <source>
        <dbReference type="ARBA" id="ARBA00022898"/>
    </source>
</evidence>
<dbReference type="GO" id="GO:0005739">
    <property type="term" value="C:mitochondrion"/>
    <property type="evidence" value="ECO:0007669"/>
    <property type="project" value="UniProtKB-SubCell"/>
</dbReference>
<evidence type="ECO:0000313" key="8">
    <source>
        <dbReference type="EMBL" id="VAX33425.1"/>
    </source>
</evidence>
<dbReference type="InterPro" id="IPR049704">
    <property type="entry name" value="Aminotrans_3_PPA_site"/>
</dbReference>
<keyword evidence="4" id="KW-0028">Amino-acid biosynthesis</keyword>
<dbReference type="AlphaFoldDB" id="A0A3B1DNY4"/>
<dbReference type="PANTHER" id="PTHR11986">
    <property type="entry name" value="AMINOTRANSFERASE CLASS III"/>
    <property type="match status" value="1"/>
</dbReference>
<dbReference type="GO" id="GO:0006526">
    <property type="term" value="P:L-arginine biosynthetic process"/>
    <property type="evidence" value="ECO:0007669"/>
    <property type="project" value="UniProtKB-ARBA"/>
</dbReference>
<dbReference type="InterPro" id="IPR005814">
    <property type="entry name" value="Aminotrans_3"/>
</dbReference>
<dbReference type="NCBIfam" id="NF002325">
    <property type="entry name" value="PRK01278.1"/>
    <property type="match status" value="1"/>
</dbReference>
<dbReference type="GO" id="GO:0030170">
    <property type="term" value="F:pyridoxal phosphate binding"/>
    <property type="evidence" value="ECO:0007669"/>
    <property type="project" value="InterPro"/>
</dbReference>
<dbReference type="CDD" id="cd00610">
    <property type="entry name" value="OAT_like"/>
    <property type="match status" value="1"/>
</dbReference>
<evidence type="ECO:0000256" key="4">
    <source>
        <dbReference type="ARBA" id="ARBA00022605"/>
    </source>
</evidence>
<dbReference type="SUPFAM" id="SSF53383">
    <property type="entry name" value="PLP-dependent transferases"/>
    <property type="match status" value="1"/>
</dbReference>
<dbReference type="Gene3D" id="3.40.640.10">
    <property type="entry name" value="Type I PLP-dependent aspartate aminotransferase-like (Major domain)"/>
    <property type="match status" value="1"/>
</dbReference>
<name>A0A3B1DNY4_9ZZZZ</name>
<dbReference type="PROSITE" id="PS00600">
    <property type="entry name" value="AA_TRANSFER_CLASS_3"/>
    <property type="match status" value="1"/>
</dbReference>
<dbReference type="EC" id="2.6.1.11" evidence="8"/>
<organism evidence="8">
    <name type="scientific">hydrothermal vent metagenome</name>
    <dbReference type="NCBI Taxonomy" id="652676"/>
    <lineage>
        <taxon>unclassified sequences</taxon>
        <taxon>metagenomes</taxon>
        <taxon>ecological metagenomes</taxon>
    </lineage>
</organism>
<dbReference type="HAMAP" id="MF_01107">
    <property type="entry name" value="ArgD_aminotrans_3"/>
    <property type="match status" value="1"/>
</dbReference>
<comment type="pathway">
    <text evidence="7">Amino-acid biosynthesis.</text>
</comment>
<dbReference type="InterPro" id="IPR004636">
    <property type="entry name" value="AcOrn/SuccOrn_fam"/>
</dbReference>
<protein>
    <submittedName>
        <fullName evidence="8">Acetylornithine aminotransferase</fullName>
        <ecNumber evidence="8">2.6.1.11</ecNumber>
    </submittedName>
</protein>
<dbReference type="GO" id="GO:0042802">
    <property type="term" value="F:identical protein binding"/>
    <property type="evidence" value="ECO:0007669"/>
    <property type="project" value="TreeGrafter"/>
</dbReference>
<comment type="subcellular location">
    <subcellularLocation>
        <location evidence="2">Mitochondrion</location>
    </subcellularLocation>
</comment>
<gene>
    <name evidence="8" type="ORF">MNBD_NITROSPIRAE03-937</name>
</gene>
<evidence type="ECO:0000256" key="2">
    <source>
        <dbReference type="ARBA" id="ARBA00004173"/>
    </source>
</evidence>
<sequence>MDIKRLLEDSSKYLMNTYNRYPLILRKGRGTKVYSIDGKEYLDFVGGIAVNILGHCHPRVVVAIQKQAQRLLHVSNLYHIEPQIKLARLLVENSFADKVFFCNSGAEANEGAIKLARKYAKEHYSEERFEIITALNSFHGRTLATLTATGQEKFHKGFEPLVPGFKHVPFNDLEVLTETINDNTCAIMLEPIQGEGGVVVPSPYYLKEIRRICDAKGILLILDEVQTGMGRTGKLFAYEHFGIKPDIMTLAKGLGGGVPIGALLAREEVAEAFVPGSHASTFGGNPLTTQAAIATIETILEDGILLEECQRLGKYFIRRLTSLKDTFSSIIVDIRGLGLMIGMQLTRDCVPIVKACMEKGVLVNCTANNTLRFTPPLIVTEKEIDTVTDIVEDVLARLS</sequence>
<dbReference type="Pfam" id="PF00202">
    <property type="entry name" value="Aminotran_3"/>
    <property type="match status" value="1"/>
</dbReference>
<accession>A0A3B1DNY4</accession>
<dbReference type="NCBIfam" id="NF002874">
    <property type="entry name" value="PRK03244.1"/>
    <property type="match status" value="1"/>
</dbReference>
<keyword evidence="5 8" id="KW-0808">Transferase</keyword>
<dbReference type="FunFam" id="3.40.640.10:FF:000004">
    <property type="entry name" value="Acetylornithine aminotransferase"/>
    <property type="match status" value="1"/>
</dbReference>
<dbReference type="PANTHER" id="PTHR11986:SF79">
    <property type="entry name" value="ACETYLORNITHINE AMINOTRANSFERASE, MITOCHONDRIAL"/>
    <property type="match status" value="1"/>
</dbReference>
<reference evidence="8" key="1">
    <citation type="submission" date="2018-06" db="EMBL/GenBank/DDBJ databases">
        <authorList>
            <person name="Zhirakovskaya E."/>
        </authorList>
    </citation>
    <scope>NUCLEOTIDE SEQUENCE</scope>
</reference>
<dbReference type="EMBL" id="UOGI01000178">
    <property type="protein sequence ID" value="VAX33425.1"/>
    <property type="molecule type" value="Genomic_DNA"/>
</dbReference>
<comment type="cofactor">
    <cofactor evidence="1">
        <name>pyridoxal 5'-phosphate</name>
        <dbReference type="ChEBI" id="CHEBI:597326"/>
    </cofactor>
</comment>
<dbReference type="InterPro" id="IPR015424">
    <property type="entry name" value="PyrdxlP-dep_Trfase"/>
</dbReference>
<dbReference type="NCBIfam" id="TIGR00707">
    <property type="entry name" value="argD"/>
    <property type="match status" value="1"/>
</dbReference>
<keyword evidence="3 8" id="KW-0032">Aminotransferase</keyword>
<dbReference type="InterPro" id="IPR050103">
    <property type="entry name" value="Class-III_PLP-dep_AT"/>
</dbReference>